<accession>A0A835FUQ7</accession>
<dbReference type="SUPFAM" id="SSF81383">
    <property type="entry name" value="F-box domain"/>
    <property type="match status" value="1"/>
</dbReference>
<dbReference type="Proteomes" id="UP000636709">
    <property type="component" value="Unassembled WGS sequence"/>
</dbReference>
<dbReference type="Gene3D" id="1.20.1280.50">
    <property type="match status" value="1"/>
</dbReference>
<dbReference type="EMBL" id="JACEFO010000338">
    <property type="protein sequence ID" value="KAF8775014.1"/>
    <property type="molecule type" value="Genomic_DNA"/>
</dbReference>
<dbReference type="PROSITE" id="PS50181">
    <property type="entry name" value="FBOX"/>
    <property type="match status" value="1"/>
</dbReference>
<evidence type="ECO:0000313" key="3">
    <source>
        <dbReference type="Proteomes" id="UP000636709"/>
    </source>
</evidence>
<evidence type="ECO:0000259" key="1">
    <source>
        <dbReference type="PROSITE" id="PS50181"/>
    </source>
</evidence>
<dbReference type="SUPFAM" id="SSF52047">
    <property type="entry name" value="RNI-like"/>
    <property type="match status" value="1"/>
</dbReference>
<comment type="caution">
    <text evidence="2">The sequence shown here is derived from an EMBL/GenBank/DDBJ whole genome shotgun (WGS) entry which is preliminary data.</text>
</comment>
<evidence type="ECO:0000313" key="2">
    <source>
        <dbReference type="EMBL" id="KAF8775014.1"/>
    </source>
</evidence>
<dbReference type="FunFam" id="1.20.1280.50:FF:000037">
    <property type="entry name" value="F-box protein SKIP19"/>
    <property type="match status" value="1"/>
</dbReference>
<dbReference type="InterPro" id="IPR036047">
    <property type="entry name" value="F-box-like_dom_sf"/>
</dbReference>
<dbReference type="PANTHER" id="PTHR38926:SF71">
    <property type="entry name" value="OS08G0194350 PROTEIN"/>
    <property type="match status" value="1"/>
</dbReference>
<feature type="domain" description="F-box" evidence="1">
    <location>
        <begin position="18"/>
        <end position="65"/>
    </location>
</feature>
<name>A0A835FUQ7_9POAL</name>
<dbReference type="Pfam" id="PF12937">
    <property type="entry name" value="F-box-like"/>
    <property type="match status" value="1"/>
</dbReference>
<protein>
    <recommendedName>
        <fullName evidence="1">F-box domain-containing protein</fullName>
    </recommendedName>
</protein>
<proteinExistence type="predicted"/>
<organism evidence="2 3">
    <name type="scientific">Digitaria exilis</name>
    <dbReference type="NCBI Taxonomy" id="1010633"/>
    <lineage>
        <taxon>Eukaryota</taxon>
        <taxon>Viridiplantae</taxon>
        <taxon>Streptophyta</taxon>
        <taxon>Embryophyta</taxon>
        <taxon>Tracheophyta</taxon>
        <taxon>Spermatophyta</taxon>
        <taxon>Magnoliopsida</taxon>
        <taxon>Liliopsida</taxon>
        <taxon>Poales</taxon>
        <taxon>Poaceae</taxon>
        <taxon>PACMAD clade</taxon>
        <taxon>Panicoideae</taxon>
        <taxon>Panicodae</taxon>
        <taxon>Paniceae</taxon>
        <taxon>Anthephorinae</taxon>
        <taxon>Digitaria</taxon>
    </lineage>
</organism>
<dbReference type="PANTHER" id="PTHR38926">
    <property type="entry name" value="F-BOX DOMAIN CONTAINING PROTEIN, EXPRESSED"/>
    <property type="match status" value="1"/>
</dbReference>
<dbReference type="Gene3D" id="3.80.10.10">
    <property type="entry name" value="Ribonuclease Inhibitor"/>
    <property type="match status" value="1"/>
</dbReference>
<keyword evidence="3" id="KW-1185">Reference proteome</keyword>
<dbReference type="AlphaFoldDB" id="A0A835FUQ7"/>
<dbReference type="InterPro" id="IPR032675">
    <property type="entry name" value="LRR_dom_sf"/>
</dbReference>
<gene>
    <name evidence="2" type="ORF">HU200_005063</name>
</gene>
<reference evidence="2" key="1">
    <citation type="submission" date="2020-07" db="EMBL/GenBank/DDBJ databases">
        <title>Genome sequence and genetic diversity analysis of an under-domesticated orphan crop, white fonio (Digitaria exilis).</title>
        <authorList>
            <person name="Bennetzen J.L."/>
            <person name="Chen S."/>
            <person name="Ma X."/>
            <person name="Wang X."/>
            <person name="Yssel A.E.J."/>
            <person name="Chaluvadi S.R."/>
            <person name="Johnson M."/>
            <person name="Gangashetty P."/>
            <person name="Hamidou F."/>
            <person name="Sanogo M.D."/>
            <person name="Zwaenepoel A."/>
            <person name="Wallace J."/>
            <person name="Van De Peer Y."/>
            <person name="Van Deynze A."/>
        </authorList>
    </citation>
    <scope>NUCLEOTIDE SEQUENCE</scope>
    <source>
        <tissue evidence="2">Leaves</tissue>
    </source>
</reference>
<sequence length="226" mass="24442">MEAPTVEDELAPEEATSVMDWSELPLDALASVFGKLGAIEILMSAGLVCRSWLVAAMVPELWRSVVMAHKVVENMDYDALTAMAKVAVDRSGGQLEVFVGKLFVTDELLKYIGDRSPAMKAVGLISCEDVSNEGFTEVVAKCPLLEDLMLLQCDNQLGSEALGVATMHGLRSLALIGTNITNDELAFVLDSCPHLEVLDLRGCFKIVVDDALRARCAAIKSLMLPR</sequence>
<dbReference type="OrthoDB" id="634519at2759"/>
<dbReference type="InterPro" id="IPR001810">
    <property type="entry name" value="F-box_dom"/>
</dbReference>